<feature type="compositionally biased region" description="Low complexity" evidence="1">
    <location>
        <begin position="117"/>
        <end position="136"/>
    </location>
</feature>
<sequence length="272" mass="29592">MCRTVWRGRIHPSSRDLSSACQRLLAAIYFKLRRLRPCIVSHVSFQADLDEENELQLCIYGTAIGLGQDGKTRAEIEAALKPPGDGQKDTSPTELTGRNANIGLNGTKTVNMECNQSSSDGASDSSTSSPSHSIDSQVGRCEMRMPKSQTGVVSIPKFFTSETHQALFPGSILLTPSSFVPGARIDKYLGNLNFFIIRESSSLREAGGLNQFIQSFLSEVNAIVRSHVHALGGNALVAFFMLEFVVEHSTHKNQGQCLVHVGGDVVSVTYMK</sequence>
<dbReference type="GO" id="GO:0065002">
    <property type="term" value="P:intracellular protein transmembrane transport"/>
    <property type="evidence" value="ECO:0007669"/>
    <property type="project" value="TreeGrafter"/>
</dbReference>
<dbReference type="GO" id="GO:0005886">
    <property type="term" value="C:plasma membrane"/>
    <property type="evidence" value="ECO:0007669"/>
    <property type="project" value="TreeGrafter"/>
</dbReference>
<dbReference type="EMBL" id="VCGU01000007">
    <property type="protein sequence ID" value="TRY73415.1"/>
    <property type="molecule type" value="Genomic_DNA"/>
</dbReference>
<dbReference type="GO" id="GO:0072659">
    <property type="term" value="P:protein localization to plasma membrane"/>
    <property type="evidence" value="ECO:0007669"/>
    <property type="project" value="TreeGrafter"/>
</dbReference>
<dbReference type="InterPro" id="IPR038983">
    <property type="entry name" value="C2CD5"/>
</dbReference>
<dbReference type="GO" id="GO:0005509">
    <property type="term" value="F:calcium ion binding"/>
    <property type="evidence" value="ECO:0007669"/>
    <property type="project" value="TreeGrafter"/>
</dbReference>
<gene>
    <name evidence="4" type="ORF">TCAL_14650</name>
</gene>
<reference evidence="4 5" key="1">
    <citation type="journal article" date="2018" name="Nat. Ecol. Evol.">
        <title>Genomic signatures of mitonuclear coevolution across populations of Tigriopus californicus.</title>
        <authorList>
            <person name="Barreto F.S."/>
            <person name="Watson E.T."/>
            <person name="Lima T.G."/>
            <person name="Willett C.S."/>
            <person name="Edmands S."/>
            <person name="Li W."/>
            <person name="Burton R.S."/>
        </authorList>
    </citation>
    <scope>NUCLEOTIDE SEQUENCE [LARGE SCALE GENOMIC DNA]</scope>
    <source>
        <strain evidence="4 5">San Diego</strain>
    </source>
</reference>
<dbReference type="GO" id="GO:0010828">
    <property type="term" value="P:positive regulation of D-glucose transmembrane transport"/>
    <property type="evidence" value="ECO:0007669"/>
    <property type="project" value="TreeGrafter"/>
</dbReference>
<dbReference type="AlphaFoldDB" id="A0A553P6W1"/>
<evidence type="ECO:0000313" key="4">
    <source>
        <dbReference type="EMBL" id="TRY73415.1"/>
    </source>
</evidence>
<dbReference type="InterPro" id="IPR057815">
    <property type="entry name" value="C2CD5_C"/>
</dbReference>
<organism evidence="4 5">
    <name type="scientific">Tigriopus californicus</name>
    <name type="common">Marine copepod</name>
    <dbReference type="NCBI Taxonomy" id="6832"/>
    <lineage>
        <taxon>Eukaryota</taxon>
        <taxon>Metazoa</taxon>
        <taxon>Ecdysozoa</taxon>
        <taxon>Arthropoda</taxon>
        <taxon>Crustacea</taxon>
        <taxon>Multicrustacea</taxon>
        <taxon>Hexanauplia</taxon>
        <taxon>Copepoda</taxon>
        <taxon>Harpacticoida</taxon>
        <taxon>Harpacticidae</taxon>
        <taxon>Tigriopus</taxon>
    </lineage>
</organism>
<proteinExistence type="predicted"/>
<evidence type="ECO:0000259" key="2">
    <source>
        <dbReference type="Pfam" id="PF23028"/>
    </source>
</evidence>
<dbReference type="Pfam" id="PF23128">
    <property type="entry name" value="YbjQ_4"/>
    <property type="match status" value="1"/>
</dbReference>
<dbReference type="STRING" id="6832.A0A553P6W1"/>
<feature type="compositionally biased region" description="Polar residues" evidence="1">
    <location>
        <begin position="89"/>
        <end position="116"/>
    </location>
</feature>
<dbReference type="GO" id="GO:0031340">
    <property type="term" value="P:positive regulation of vesicle fusion"/>
    <property type="evidence" value="ECO:0007669"/>
    <property type="project" value="TreeGrafter"/>
</dbReference>
<name>A0A553P6W1_TIGCA</name>
<dbReference type="PANTHER" id="PTHR37412">
    <property type="entry name" value="C2 DOMAIN-CONTAINING PROTEIN 5"/>
    <property type="match status" value="1"/>
</dbReference>
<dbReference type="GO" id="GO:0090314">
    <property type="term" value="P:positive regulation of protein targeting to membrane"/>
    <property type="evidence" value="ECO:0007669"/>
    <property type="project" value="TreeGrafter"/>
</dbReference>
<evidence type="ECO:0000259" key="3">
    <source>
        <dbReference type="Pfam" id="PF23128"/>
    </source>
</evidence>
<dbReference type="PANTHER" id="PTHR37412:SF2">
    <property type="entry name" value="C2 DOMAIN-CONTAINING PROTEIN 5"/>
    <property type="match status" value="1"/>
</dbReference>
<keyword evidence="5" id="KW-1185">Reference proteome</keyword>
<dbReference type="InterPro" id="IPR056430">
    <property type="entry name" value="C2CD5_YbjQ-like_dom"/>
</dbReference>
<dbReference type="Pfam" id="PF23028">
    <property type="entry name" value="YbjQ_3"/>
    <property type="match status" value="1"/>
</dbReference>
<feature type="region of interest" description="Disordered" evidence="1">
    <location>
        <begin position="79"/>
        <end position="141"/>
    </location>
</feature>
<dbReference type="GO" id="GO:0005544">
    <property type="term" value="F:calcium-dependent phospholipid binding"/>
    <property type="evidence" value="ECO:0007669"/>
    <property type="project" value="InterPro"/>
</dbReference>
<protein>
    <submittedName>
        <fullName evidence="4">Uncharacterized protein</fullName>
    </submittedName>
</protein>
<dbReference type="Proteomes" id="UP000318571">
    <property type="component" value="Chromosome 3"/>
</dbReference>
<evidence type="ECO:0000313" key="5">
    <source>
        <dbReference type="Proteomes" id="UP000318571"/>
    </source>
</evidence>
<accession>A0A553P6W1</accession>
<comment type="caution">
    <text evidence="4">The sequence shown here is derived from an EMBL/GenBank/DDBJ whole genome shotgun (WGS) entry which is preliminary data.</text>
</comment>
<feature type="domain" description="C2" evidence="2">
    <location>
        <begin position="4"/>
        <end position="65"/>
    </location>
</feature>
<feature type="domain" description="C2CD5 C-terminal" evidence="3">
    <location>
        <begin position="174"/>
        <end position="268"/>
    </location>
</feature>
<evidence type="ECO:0000256" key="1">
    <source>
        <dbReference type="SAM" id="MobiDB-lite"/>
    </source>
</evidence>